<evidence type="ECO:0008006" key="3">
    <source>
        <dbReference type="Google" id="ProtNLM"/>
    </source>
</evidence>
<name>A0A5N5X9B2_9EURO</name>
<dbReference type="OrthoDB" id="1577640at2759"/>
<dbReference type="GO" id="GO:0003824">
    <property type="term" value="F:catalytic activity"/>
    <property type="evidence" value="ECO:0007669"/>
    <property type="project" value="InterPro"/>
</dbReference>
<dbReference type="Proteomes" id="UP000326565">
    <property type="component" value="Unassembled WGS sequence"/>
</dbReference>
<evidence type="ECO:0000313" key="2">
    <source>
        <dbReference type="Proteomes" id="UP000326565"/>
    </source>
</evidence>
<dbReference type="EMBL" id="ML732170">
    <property type="protein sequence ID" value="KAB8077276.1"/>
    <property type="molecule type" value="Genomic_DNA"/>
</dbReference>
<dbReference type="SUPFAM" id="SSF53167">
    <property type="entry name" value="Purine and uridine phosphorylases"/>
    <property type="match status" value="1"/>
</dbReference>
<reference evidence="1 2" key="1">
    <citation type="submission" date="2019-04" db="EMBL/GenBank/DDBJ databases">
        <title>Friends and foes A comparative genomics study of 23 Aspergillus species from section Flavi.</title>
        <authorList>
            <consortium name="DOE Joint Genome Institute"/>
            <person name="Kjaerbolling I."/>
            <person name="Vesth T."/>
            <person name="Frisvad J.C."/>
            <person name="Nybo J.L."/>
            <person name="Theobald S."/>
            <person name="Kildgaard S."/>
            <person name="Isbrandt T."/>
            <person name="Kuo A."/>
            <person name="Sato A."/>
            <person name="Lyhne E.K."/>
            <person name="Kogle M.E."/>
            <person name="Wiebenga A."/>
            <person name="Kun R.S."/>
            <person name="Lubbers R.J."/>
            <person name="Makela M.R."/>
            <person name="Barry K."/>
            <person name="Chovatia M."/>
            <person name="Clum A."/>
            <person name="Daum C."/>
            <person name="Haridas S."/>
            <person name="He G."/>
            <person name="LaButti K."/>
            <person name="Lipzen A."/>
            <person name="Mondo S."/>
            <person name="Riley R."/>
            <person name="Salamov A."/>
            <person name="Simmons B.A."/>
            <person name="Magnuson J.K."/>
            <person name="Henrissat B."/>
            <person name="Mortensen U.H."/>
            <person name="Larsen T.O."/>
            <person name="Devries R.P."/>
            <person name="Grigoriev I.V."/>
            <person name="Machida M."/>
            <person name="Baker S.E."/>
            <person name="Andersen M.R."/>
        </authorList>
    </citation>
    <scope>NUCLEOTIDE SEQUENCE [LARGE SCALE GENOMIC DNA]</scope>
    <source>
        <strain evidence="1 2">CBS 151.66</strain>
    </source>
</reference>
<dbReference type="PANTHER" id="PTHR46082:SF11">
    <property type="entry name" value="AAA+ ATPASE DOMAIN-CONTAINING PROTEIN-RELATED"/>
    <property type="match status" value="1"/>
</dbReference>
<organism evidence="1 2">
    <name type="scientific">Aspergillus leporis</name>
    <dbReference type="NCBI Taxonomy" id="41062"/>
    <lineage>
        <taxon>Eukaryota</taxon>
        <taxon>Fungi</taxon>
        <taxon>Dikarya</taxon>
        <taxon>Ascomycota</taxon>
        <taxon>Pezizomycotina</taxon>
        <taxon>Eurotiomycetes</taxon>
        <taxon>Eurotiomycetidae</taxon>
        <taxon>Eurotiales</taxon>
        <taxon>Aspergillaceae</taxon>
        <taxon>Aspergillus</taxon>
        <taxon>Aspergillus subgen. Circumdati</taxon>
    </lineage>
</organism>
<evidence type="ECO:0000313" key="1">
    <source>
        <dbReference type="EMBL" id="KAB8077276.1"/>
    </source>
</evidence>
<dbReference type="AlphaFoldDB" id="A0A5N5X9B2"/>
<dbReference type="InterPro" id="IPR053137">
    <property type="entry name" value="NLR-like"/>
</dbReference>
<keyword evidence="2" id="KW-1185">Reference proteome</keyword>
<protein>
    <recommendedName>
        <fullName evidence="3">Nucleoside phosphorylase domain-containing protein</fullName>
    </recommendedName>
</protein>
<sequence>MAAAKIMLDEIHIPLSQPSTDHNTYTLTISAATVMAHLLATLPSIRLGLMRVDIRLGDVVVSKPTATSGGLIQYDFGKSIPDRRAQRTGSLNAPPGILLTTMAQVEADAMLGRSPMNAVTLSALGQYLERDNSECSICDKCQLVNRSPRKAVMEDAQMRDQLAQELGVLCFEMEAAGLMDQLRCLVIPS</sequence>
<proteinExistence type="predicted"/>
<dbReference type="GO" id="GO:0009116">
    <property type="term" value="P:nucleoside metabolic process"/>
    <property type="evidence" value="ECO:0007669"/>
    <property type="project" value="InterPro"/>
</dbReference>
<dbReference type="InterPro" id="IPR035994">
    <property type="entry name" value="Nucleoside_phosphorylase_sf"/>
</dbReference>
<dbReference type="Gene3D" id="3.40.50.1580">
    <property type="entry name" value="Nucleoside phosphorylase domain"/>
    <property type="match status" value="1"/>
</dbReference>
<accession>A0A5N5X9B2</accession>
<gene>
    <name evidence="1" type="ORF">BDV29DRAFT_188764</name>
</gene>
<dbReference type="PANTHER" id="PTHR46082">
    <property type="entry name" value="ATP/GTP-BINDING PROTEIN-RELATED"/>
    <property type="match status" value="1"/>
</dbReference>